<dbReference type="Pfam" id="PF01370">
    <property type="entry name" value="Epimerase"/>
    <property type="match status" value="1"/>
</dbReference>
<dbReference type="InterPro" id="IPR001509">
    <property type="entry name" value="Epimerase_deHydtase"/>
</dbReference>
<accession>A0ABS5R6J8</accession>
<comment type="caution">
    <text evidence="2">The sequence shown here is derived from an EMBL/GenBank/DDBJ whole genome shotgun (WGS) entry which is preliminary data.</text>
</comment>
<dbReference type="CDD" id="cd05271">
    <property type="entry name" value="NDUFA9_like_SDR_a"/>
    <property type="match status" value="1"/>
</dbReference>
<evidence type="ECO:0000259" key="1">
    <source>
        <dbReference type="Pfam" id="PF01370"/>
    </source>
</evidence>
<dbReference type="Gene3D" id="3.40.50.720">
    <property type="entry name" value="NAD(P)-binding Rossmann-like Domain"/>
    <property type="match status" value="1"/>
</dbReference>
<evidence type="ECO:0000313" key="2">
    <source>
        <dbReference type="EMBL" id="MBS9477127.1"/>
    </source>
</evidence>
<evidence type="ECO:0000313" key="3">
    <source>
        <dbReference type="Proteomes" id="UP001166585"/>
    </source>
</evidence>
<dbReference type="PANTHER" id="PTHR12126:SF11">
    <property type="entry name" value="NADH DEHYDROGENASE [UBIQUINONE] 1 ALPHA SUBCOMPLEX SUBUNIT 9, MITOCHONDRIAL"/>
    <property type="match status" value="1"/>
</dbReference>
<dbReference type="PANTHER" id="PTHR12126">
    <property type="entry name" value="NADH-UBIQUINONE OXIDOREDUCTASE 39 KDA SUBUNIT-RELATED"/>
    <property type="match status" value="1"/>
</dbReference>
<organism evidence="2 3">
    <name type="scientific">Ancylobacter radicis</name>
    <dbReference type="NCBI Taxonomy" id="2836179"/>
    <lineage>
        <taxon>Bacteria</taxon>
        <taxon>Pseudomonadati</taxon>
        <taxon>Pseudomonadota</taxon>
        <taxon>Alphaproteobacteria</taxon>
        <taxon>Hyphomicrobiales</taxon>
        <taxon>Xanthobacteraceae</taxon>
        <taxon>Ancylobacter</taxon>
    </lineage>
</organism>
<dbReference type="Proteomes" id="UP001166585">
    <property type="component" value="Unassembled WGS sequence"/>
</dbReference>
<proteinExistence type="predicted"/>
<dbReference type="EMBL" id="JAHCQH010000015">
    <property type="protein sequence ID" value="MBS9477127.1"/>
    <property type="molecule type" value="Genomic_DNA"/>
</dbReference>
<name>A0ABS5R6J8_9HYPH</name>
<dbReference type="SUPFAM" id="SSF51735">
    <property type="entry name" value="NAD(P)-binding Rossmann-fold domains"/>
    <property type="match status" value="1"/>
</dbReference>
<feature type="domain" description="NAD-dependent epimerase/dehydratase" evidence="1">
    <location>
        <begin position="29"/>
        <end position="237"/>
    </location>
</feature>
<sequence length="342" mass="36487">MVDAAKANEMPLESEAELVKRAAPMERLVTIYGGSGFVGRHVVRALARQGWRIRVAVRRPDLAGHLQPLGAVGQIMPVQANLRYPASVLRAAEGSEVVINLVGILHESGRQSFEAVQGFGARQVALAAREVGARLIHGSAIGADAASESLYARSKAAGEAAAFEALPEAVVMRPSIVFGPEDNFFNRFAALSRLAPVLPLIDGGHTKFQPVFVGDVASAIAKAVDGKARPGTVYELGGPEVLTFKQLLEIMLKEIDRKRLLLPLPSALASFQARFLELLPNPLLTRDQVKLLGVDNVVSEAAKAEGRTLEGLGIAPTALGAVLPGYLWRFRKAGQFSRPEAA</sequence>
<keyword evidence="3" id="KW-1185">Reference proteome</keyword>
<gene>
    <name evidence="2" type="ORF">KIP89_08405</name>
</gene>
<reference evidence="2" key="1">
    <citation type="submission" date="2021-05" db="EMBL/GenBank/DDBJ databases">
        <authorList>
            <person name="Sun Q."/>
            <person name="Inoue M."/>
        </authorList>
    </citation>
    <scope>NUCLEOTIDE SEQUENCE</scope>
    <source>
        <strain evidence="2">VKM B-3255</strain>
    </source>
</reference>
<dbReference type="InterPro" id="IPR036291">
    <property type="entry name" value="NAD(P)-bd_dom_sf"/>
</dbReference>
<dbReference type="InterPro" id="IPR051207">
    <property type="entry name" value="ComplexI_NDUFA9_subunit"/>
</dbReference>
<protein>
    <submittedName>
        <fullName evidence="2">Complex I NDUFA9 subunit family protein</fullName>
    </submittedName>
</protein>